<dbReference type="InterPro" id="IPR006101">
    <property type="entry name" value="Glyco_hydro_2"/>
</dbReference>
<dbReference type="PANTHER" id="PTHR10066">
    <property type="entry name" value="BETA-GLUCURONIDASE"/>
    <property type="match status" value="1"/>
</dbReference>
<dbReference type="GO" id="GO:0004566">
    <property type="term" value="F:beta-glucuronidase activity"/>
    <property type="evidence" value="ECO:0007669"/>
    <property type="project" value="UniProtKB-EC"/>
</dbReference>
<evidence type="ECO:0000256" key="2">
    <source>
        <dbReference type="ARBA" id="ARBA00012761"/>
    </source>
</evidence>
<gene>
    <name evidence="10" type="primary">uidA</name>
    <name evidence="10" type="ordered locus">BHWA1_02243</name>
</gene>
<dbReference type="InterPro" id="IPR006102">
    <property type="entry name" value="Ig-like_GH2"/>
</dbReference>
<dbReference type="FunFam" id="3.20.20.80:FF:000080">
    <property type="entry name" value="Beta-glucuronidase UidA"/>
    <property type="match status" value="1"/>
</dbReference>
<dbReference type="AlphaFoldDB" id="A0A3B6VAQ1"/>
<dbReference type="Pfam" id="PF02837">
    <property type="entry name" value="Glyco_hydro_2_N"/>
    <property type="match status" value="1"/>
</dbReference>
<dbReference type="FunFam" id="2.60.40.10:FF:001198">
    <property type="entry name" value="Beta-glucuronidase UidA"/>
    <property type="match status" value="1"/>
</dbReference>
<keyword evidence="11" id="KW-1185">Reference proteome</keyword>
<feature type="domain" description="Glycoside hydrolase family 2 immunoglobulin-like beta-sandwich" evidence="7">
    <location>
        <begin position="186"/>
        <end position="276"/>
    </location>
</feature>
<dbReference type="EC" id="3.2.1.31" evidence="2"/>
<evidence type="ECO:0000259" key="7">
    <source>
        <dbReference type="Pfam" id="PF00703"/>
    </source>
</evidence>
<name>A0A3B6VAQ1_BRAHW</name>
<dbReference type="PRINTS" id="PR00132">
    <property type="entry name" value="GLHYDRLASE2"/>
</dbReference>
<dbReference type="Pfam" id="PF02836">
    <property type="entry name" value="Glyco_hydro_2_C"/>
    <property type="match status" value="1"/>
</dbReference>
<comment type="similarity">
    <text evidence="1 6">Belongs to the glycosyl hydrolase 2 family.</text>
</comment>
<dbReference type="InterPro" id="IPR013783">
    <property type="entry name" value="Ig-like_fold"/>
</dbReference>
<dbReference type="InterPro" id="IPR017853">
    <property type="entry name" value="GH"/>
</dbReference>
<evidence type="ECO:0000259" key="9">
    <source>
        <dbReference type="Pfam" id="PF02837"/>
    </source>
</evidence>
<evidence type="ECO:0000313" key="10">
    <source>
        <dbReference type="EMBL" id="ACN84699.1"/>
    </source>
</evidence>
<dbReference type="KEGG" id="bhy:BHWA1_02243"/>
<dbReference type="Proteomes" id="UP000001803">
    <property type="component" value="Chromosome"/>
</dbReference>
<dbReference type="InterPro" id="IPR023232">
    <property type="entry name" value="Glyco_hydro_2_AS"/>
</dbReference>
<evidence type="ECO:0000256" key="5">
    <source>
        <dbReference type="ARBA" id="ARBA00023295"/>
    </source>
</evidence>
<dbReference type="PROSITE" id="PS00719">
    <property type="entry name" value="GLYCOSYL_HYDROL_F2_1"/>
    <property type="match status" value="1"/>
</dbReference>
<evidence type="ECO:0000256" key="3">
    <source>
        <dbReference type="ARBA" id="ARBA00016205"/>
    </source>
</evidence>
<dbReference type="InterPro" id="IPR008979">
    <property type="entry name" value="Galactose-bd-like_sf"/>
</dbReference>
<dbReference type="SUPFAM" id="SSF51445">
    <property type="entry name" value="(Trans)glycosidases"/>
    <property type="match status" value="1"/>
</dbReference>
<organism evidence="10 11">
    <name type="scientific">Brachyspira hyodysenteriae (strain ATCC 49526 / WA1)</name>
    <dbReference type="NCBI Taxonomy" id="565034"/>
    <lineage>
        <taxon>Bacteria</taxon>
        <taxon>Pseudomonadati</taxon>
        <taxon>Spirochaetota</taxon>
        <taxon>Spirochaetia</taxon>
        <taxon>Brachyspirales</taxon>
        <taxon>Brachyspiraceae</taxon>
        <taxon>Brachyspira</taxon>
    </lineage>
</organism>
<protein>
    <recommendedName>
        <fullName evidence="3">Beta-glucuronidase</fullName>
        <ecNumber evidence="2">3.2.1.31</ecNumber>
    </recommendedName>
</protein>
<dbReference type="Pfam" id="PF00703">
    <property type="entry name" value="Glyco_hydro_2"/>
    <property type="match status" value="1"/>
</dbReference>
<dbReference type="SUPFAM" id="SSF49303">
    <property type="entry name" value="beta-Galactosidase/glucuronidase domain"/>
    <property type="match status" value="1"/>
</dbReference>
<keyword evidence="4 6" id="KW-0378">Hydrolase</keyword>
<evidence type="ECO:0000259" key="8">
    <source>
        <dbReference type="Pfam" id="PF02836"/>
    </source>
</evidence>
<dbReference type="GO" id="GO:0005975">
    <property type="term" value="P:carbohydrate metabolic process"/>
    <property type="evidence" value="ECO:0007669"/>
    <property type="project" value="InterPro"/>
</dbReference>
<evidence type="ECO:0000313" key="11">
    <source>
        <dbReference type="Proteomes" id="UP000001803"/>
    </source>
</evidence>
<evidence type="ECO:0000256" key="6">
    <source>
        <dbReference type="RuleBase" id="RU361154"/>
    </source>
</evidence>
<dbReference type="NCBIfam" id="NF007538">
    <property type="entry name" value="PRK10150.1"/>
    <property type="match status" value="1"/>
</dbReference>
<dbReference type="Gene3D" id="3.20.20.80">
    <property type="entry name" value="Glycosidases"/>
    <property type="match status" value="1"/>
</dbReference>
<dbReference type="SUPFAM" id="SSF49785">
    <property type="entry name" value="Galactose-binding domain-like"/>
    <property type="match status" value="1"/>
</dbReference>
<keyword evidence="5 6" id="KW-0326">Glycosidase</keyword>
<feature type="domain" description="Glycosyl hydrolases family 2 sugar binding" evidence="9">
    <location>
        <begin position="19"/>
        <end position="179"/>
    </location>
</feature>
<accession>A0A3B6VAQ1</accession>
<dbReference type="InterPro" id="IPR006103">
    <property type="entry name" value="Glyco_hydro_2_cat"/>
</dbReference>
<dbReference type="PANTHER" id="PTHR10066:SF67">
    <property type="entry name" value="BETA-GLUCURONIDASE"/>
    <property type="match status" value="1"/>
</dbReference>
<dbReference type="Gene3D" id="2.60.40.10">
    <property type="entry name" value="Immunoglobulins"/>
    <property type="match status" value="1"/>
</dbReference>
<evidence type="ECO:0000256" key="1">
    <source>
        <dbReference type="ARBA" id="ARBA00007401"/>
    </source>
</evidence>
<dbReference type="GO" id="GO:0019391">
    <property type="term" value="P:glucuronoside catabolic process"/>
    <property type="evidence" value="ECO:0007669"/>
    <property type="project" value="TreeGrafter"/>
</dbReference>
<dbReference type="RefSeq" id="WP_012671731.1">
    <property type="nucleotide sequence ID" value="NC_012225.1"/>
</dbReference>
<dbReference type="EMBL" id="CP001357">
    <property type="protein sequence ID" value="ACN84699.1"/>
    <property type="molecule type" value="Genomic_DNA"/>
</dbReference>
<proteinExistence type="inferred from homology"/>
<dbReference type="STRING" id="565034.BHWA1_02243"/>
<sequence length="603" mass="69159">MVNSMLYPRESKTRRVVDISGMWEFKIDSNNEGRKNGYANGLKDTTFIPVPSSFNDLFTDKNIREHAGDVWYETSFYLPSEWKDKDINVRFGCATHEATVYINGKEVCTHVGGFMPFNAPVNEAGIFGEKNKLVVVVNNELSNTTIPCGHTETKPSGKKYIKPSFDFFNYAGLNRPVKITVTNKEYIHDIDIVSDVNGSDGIVNYEVHTTGENKVYIKILDEECNEVASAERKSGKIVIKNAKLWNPKAAYLYKFEACIKNGEELIDEYYLDFGIRTVKVEGTKFLINGKPFYFTGFGKHEDSEIAGRGYNPPVIKRDFELIKWVGANSFRTSHYPYSEEIMQAADREGIVIIDEVAAVGMFDVGSVLNPGASKTDYFSLDEVHNKTKEVHKKAVEELIKRDKNHPSVVMWSLFNEPDTSKDEAVPYFEDIFNFAKSQDKQNLPKTFAAIQASSPGKCKCMHLCDVITLNRYYGWYFLGGYEIDMSEEKFKEEMNLYSDMNKPVMFTEYGADTYAGVHKLPSVMWSEEYQCEYYEMNFKVFDSYDFIVGEQLWNFADFQTTEGIFRVDGNKKGIFTRNRQPKAVAHLIRNRWTKLPLDYKSKK</sequence>
<evidence type="ECO:0000256" key="4">
    <source>
        <dbReference type="ARBA" id="ARBA00022801"/>
    </source>
</evidence>
<dbReference type="InterPro" id="IPR036156">
    <property type="entry name" value="Beta-gal/glucu_dom_sf"/>
</dbReference>
<dbReference type="InterPro" id="IPR006104">
    <property type="entry name" value="Glyco_hydro_2_N"/>
</dbReference>
<dbReference type="GO" id="GO:0030246">
    <property type="term" value="F:carbohydrate binding"/>
    <property type="evidence" value="ECO:0007669"/>
    <property type="project" value="TreeGrafter"/>
</dbReference>
<dbReference type="PROSITE" id="PS00608">
    <property type="entry name" value="GLYCOSYL_HYDROL_F2_2"/>
    <property type="match status" value="1"/>
</dbReference>
<dbReference type="Gene3D" id="2.60.120.260">
    <property type="entry name" value="Galactose-binding domain-like"/>
    <property type="match status" value="1"/>
</dbReference>
<reference evidence="10 11" key="1">
    <citation type="journal article" date="2009" name="PLoS ONE">
        <title>Genome sequence of the pathogenic intestinal spirochete Brachyspira hyodysenteriae reveals adaptations to its lifestyle in the porcine large intestine.</title>
        <authorList>
            <person name="Bellgard M.I."/>
            <person name="Wanchanthuek P."/>
            <person name="La T."/>
            <person name="Ryan K."/>
            <person name="Moolhuijzen P."/>
            <person name="Albertyn Z."/>
            <person name="Shaban B."/>
            <person name="Motro Y."/>
            <person name="Dunn D.S."/>
            <person name="Schibeci D."/>
            <person name="Hunter A."/>
            <person name="Barrero R."/>
            <person name="Phillips N.D."/>
            <person name="Hampson D.J."/>
        </authorList>
    </citation>
    <scope>NUCLEOTIDE SEQUENCE [LARGE SCALE GENOMIC DNA]</scope>
    <source>
        <strain evidence="11">ATCC 49526 / WA1</strain>
    </source>
</reference>
<dbReference type="InterPro" id="IPR023230">
    <property type="entry name" value="Glyco_hydro_2_CS"/>
</dbReference>
<feature type="domain" description="Glycoside hydrolase family 2 catalytic" evidence="8">
    <location>
        <begin position="278"/>
        <end position="595"/>
    </location>
</feature>